<accession>A0A9Q3EMD4</accession>
<dbReference type="Proteomes" id="UP000765509">
    <property type="component" value="Unassembled WGS sequence"/>
</dbReference>
<dbReference type="AlphaFoldDB" id="A0A9Q3EMD4"/>
<proteinExistence type="predicted"/>
<reference evidence="1" key="1">
    <citation type="submission" date="2021-03" db="EMBL/GenBank/DDBJ databases">
        <title>Draft genome sequence of rust myrtle Austropuccinia psidii MF-1, a brazilian biotype.</title>
        <authorList>
            <person name="Quecine M.C."/>
            <person name="Pachon D.M.R."/>
            <person name="Bonatelli M.L."/>
            <person name="Correr F.H."/>
            <person name="Franceschini L.M."/>
            <person name="Leite T.F."/>
            <person name="Margarido G.R.A."/>
            <person name="Almeida C.A."/>
            <person name="Ferrarezi J.A."/>
            <person name="Labate C.A."/>
        </authorList>
    </citation>
    <scope>NUCLEOTIDE SEQUENCE</scope>
    <source>
        <strain evidence="1">MF-1</strain>
    </source>
</reference>
<dbReference type="OrthoDB" id="2273864at2759"/>
<dbReference type="EMBL" id="AVOT02028870">
    <property type="protein sequence ID" value="MBW0521503.1"/>
    <property type="molecule type" value="Genomic_DNA"/>
</dbReference>
<comment type="caution">
    <text evidence="1">The sequence shown here is derived from an EMBL/GenBank/DDBJ whole genome shotgun (WGS) entry which is preliminary data.</text>
</comment>
<protein>
    <submittedName>
        <fullName evidence="1">Uncharacterized protein</fullName>
    </submittedName>
</protein>
<evidence type="ECO:0000313" key="2">
    <source>
        <dbReference type="Proteomes" id="UP000765509"/>
    </source>
</evidence>
<evidence type="ECO:0000313" key="1">
    <source>
        <dbReference type="EMBL" id="MBW0521503.1"/>
    </source>
</evidence>
<sequence length="119" mass="13773">MYFNYHQDDWKTWLPLVKFSCTNSDHSSKKQSLFFTVYGSDPQFDLAHITQDTPSGNLSTKFQPVQHNFKRELEVAINSLKRYPDKCRASPPVLNTGDMAWISSTNIKSTRITKKPSER</sequence>
<name>A0A9Q3EMD4_9BASI</name>
<organism evidence="1 2">
    <name type="scientific">Austropuccinia psidii MF-1</name>
    <dbReference type="NCBI Taxonomy" id="1389203"/>
    <lineage>
        <taxon>Eukaryota</taxon>
        <taxon>Fungi</taxon>
        <taxon>Dikarya</taxon>
        <taxon>Basidiomycota</taxon>
        <taxon>Pucciniomycotina</taxon>
        <taxon>Pucciniomycetes</taxon>
        <taxon>Pucciniales</taxon>
        <taxon>Sphaerophragmiaceae</taxon>
        <taxon>Austropuccinia</taxon>
    </lineage>
</organism>
<keyword evidence="2" id="KW-1185">Reference proteome</keyword>
<gene>
    <name evidence="1" type="ORF">O181_061218</name>
</gene>